<name>A0A9D4MA75_DREPO</name>
<gene>
    <name evidence="2" type="ORF">DPMN_035763</name>
</gene>
<organism evidence="2 3">
    <name type="scientific">Dreissena polymorpha</name>
    <name type="common">Zebra mussel</name>
    <name type="synonym">Mytilus polymorpha</name>
    <dbReference type="NCBI Taxonomy" id="45954"/>
    <lineage>
        <taxon>Eukaryota</taxon>
        <taxon>Metazoa</taxon>
        <taxon>Spiralia</taxon>
        <taxon>Lophotrochozoa</taxon>
        <taxon>Mollusca</taxon>
        <taxon>Bivalvia</taxon>
        <taxon>Autobranchia</taxon>
        <taxon>Heteroconchia</taxon>
        <taxon>Euheterodonta</taxon>
        <taxon>Imparidentia</taxon>
        <taxon>Neoheterodontei</taxon>
        <taxon>Myida</taxon>
        <taxon>Dreissenoidea</taxon>
        <taxon>Dreissenidae</taxon>
        <taxon>Dreissena</taxon>
    </lineage>
</organism>
<dbReference type="AlphaFoldDB" id="A0A9D4MA75"/>
<feature type="region of interest" description="Disordered" evidence="1">
    <location>
        <begin position="25"/>
        <end position="52"/>
    </location>
</feature>
<evidence type="ECO:0000313" key="2">
    <source>
        <dbReference type="EMBL" id="KAH3872545.1"/>
    </source>
</evidence>
<evidence type="ECO:0000313" key="3">
    <source>
        <dbReference type="Proteomes" id="UP000828390"/>
    </source>
</evidence>
<feature type="compositionally biased region" description="Basic and acidic residues" evidence="1">
    <location>
        <begin position="29"/>
        <end position="40"/>
    </location>
</feature>
<keyword evidence="3" id="KW-1185">Reference proteome</keyword>
<reference evidence="2" key="2">
    <citation type="submission" date="2020-11" db="EMBL/GenBank/DDBJ databases">
        <authorList>
            <person name="McCartney M.A."/>
            <person name="Auch B."/>
            <person name="Kono T."/>
            <person name="Mallez S."/>
            <person name="Becker A."/>
            <person name="Gohl D.M."/>
            <person name="Silverstein K.A.T."/>
            <person name="Koren S."/>
            <person name="Bechman K.B."/>
            <person name="Herman A."/>
            <person name="Abrahante J.E."/>
            <person name="Garbe J."/>
        </authorList>
    </citation>
    <scope>NUCLEOTIDE SEQUENCE</scope>
    <source>
        <strain evidence="2">Duluth1</strain>
        <tissue evidence="2">Whole animal</tissue>
    </source>
</reference>
<proteinExistence type="predicted"/>
<dbReference type="Proteomes" id="UP000828390">
    <property type="component" value="Unassembled WGS sequence"/>
</dbReference>
<dbReference type="EMBL" id="JAIWYP010000002">
    <property type="protein sequence ID" value="KAH3872545.1"/>
    <property type="molecule type" value="Genomic_DNA"/>
</dbReference>
<reference evidence="2" key="1">
    <citation type="journal article" date="2019" name="bioRxiv">
        <title>The Genome of the Zebra Mussel, Dreissena polymorpha: A Resource for Invasive Species Research.</title>
        <authorList>
            <person name="McCartney M.A."/>
            <person name="Auch B."/>
            <person name="Kono T."/>
            <person name="Mallez S."/>
            <person name="Zhang Y."/>
            <person name="Obille A."/>
            <person name="Becker A."/>
            <person name="Abrahante J.E."/>
            <person name="Garbe J."/>
            <person name="Badalamenti J.P."/>
            <person name="Herman A."/>
            <person name="Mangelson H."/>
            <person name="Liachko I."/>
            <person name="Sullivan S."/>
            <person name="Sone E.D."/>
            <person name="Koren S."/>
            <person name="Silverstein K.A.T."/>
            <person name="Beckman K.B."/>
            <person name="Gohl D.M."/>
        </authorList>
    </citation>
    <scope>NUCLEOTIDE SEQUENCE</scope>
    <source>
        <strain evidence="2">Duluth1</strain>
        <tissue evidence="2">Whole animal</tissue>
    </source>
</reference>
<accession>A0A9D4MA75</accession>
<protein>
    <submittedName>
        <fullName evidence="2">Uncharacterized protein</fullName>
    </submittedName>
</protein>
<sequence length="52" mass="6065">MKVDVDKKLVFLRIVQTHPRPDTVMWSETGKRLGKPDARRITRGKRPSTQSF</sequence>
<comment type="caution">
    <text evidence="2">The sequence shown here is derived from an EMBL/GenBank/DDBJ whole genome shotgun (WGS) entry which is preliminary data.</text>
</comment>
<evidence type="ECO:0000256" key="1">
    <source>
        <dbReference type="SAM" id="MobiDB-lite"/>
    </source>
</evidence>